<gene>
    <name evidence="6" type="ORF">FJZ47_09795</name>
</gene>
<dbReference type="InterPro" id="IPR015815">
    <property type="entry name" value="HIBADH-related"/>
</dbReference>
<protein>
    <submittedName>
        <fullName evidence="6">NAD(P)-dependent oxidoreductase</fullName>
    </submittedName>
</protein>
<name>A0A937W2Q5_UNCTE</name>
<evidence type="ECO:0000256" key="2">
    <source>
        <dbReference type="ARBA" id="ARBA00023027"/>
    </source>
</evidence>
<dbReference type="InterPro" id="IPR008927">
    <property type="entry name" value="6-PGluconate_DH-like_C_sf"/>
</dbReference>
<dbReference type="Pfam" id="PF03446">
    <property type="entry name" value="NAD_binding_2"/>
    <property type="match status" value="1"/>
</dbReference>
<dbReference type="InterPro" id="IPR006115">
    <property type="entry name" value="6PGDH_NADP-bd"/>
</dbReference>
<dbReference type="EMBL" id="VGLS01000256">
    <property type="protein sequence ID" value="MBM3224081.1"/>
    <property type="molecule type" value="Genomic_DNA"/>
</dbReference>
<evidence type="ECO:0000259" key="5">
    <source>
        <dbReference type="Pfam" id="PF14833"/>
    </source>
</evidence>
<dbReference type="InterPro" id="IPR013328">
    <property type="entry name" value="6PGD_dom2"/>
</dbReference>
<dbReference type="GO" id="GO:0050661">
    <property type="term" value="F:NADP binding"/>
    <property type="evidence" value="ECO:0007669"/>
    <property type="project" value="InterPro"/>
</dbReference>
<dbReference type="InterPro" id="IPR036291">
    <property type="entry name" value="NAD(P)-bd_dom_sf"/>
</dbReference>
<dbReference type="SUPFAM" id="SSF51735">
    <property type="entry name" value="NAD(P)-binding Rossmann-fold domains"/>
    <property type="match status" value="1"/>
</dbReference>
<dbReference type="GO" id="GO:0016491">
    <property type="term" value="F:oxidoreductase activity"/>
    <property type="evidence" value="ECO:0007669"/>
    <property type="project" value="UniProtKB-KW"/>
</dbReference>
<dbReference type="Gene3D" id="3.40.50.720">
    <property type="entry name" value="NAD(P)-binding Rossmann-like Domain"/>
    <property type="match status" value="1"/>
</dbReference>
<organism evidence="6 7">
    <name type="scientific">Tectimicrobiota bacterium</name>
    <dbReference type="NCBI Taxonomy" id="2528274"/>
    <lineage>
        <taxon>Bacteria</taxon>
        <taxon>Pseudomonadati</taxon>
        <taxon>Nitrospinota/Tectimicrobiota group</taxon>
        <taxon>Candidatus Tectimicrobiota</taxon>
    </lineage>
</organism>
<feature type="domain" description="6-phosphogluconate dehydrogenase NADP-binding" evidence="4">
    <location>
        <begin position="2"/>
        <end position="157"/>
    </location>
</feature>
<dbReference type="AlphaFoldDB" id="A0A937W2Q5"/>
<keyword evidence="1" id="KW-0560">Oxidoreductase</keyword>
<dbReference type="SUPFAM" id="SSF48179">
    <property type="entry name" value="6-phosphogluconate dehydrogenase C-terminal domain-like"/>
    <property type="match status" value="1"/>
</dbReference>
<feature type="domain" description="3-hydroxyisobutyrate dehydrogenase-like NAD-binding" evidence="5">
    <location>
        <begin position="160"/>
        <end position="278"/>
    </location>
</feature>
<reference evidence="6" key="1">
    <citation type="submission" date="2019-03" db="EMBL/GenBank/DDBJ databases">
        <title>Lake Tanganyika Metagenome-Assembled Genomes (MAGs).</title>
        <authorList>
            <person name="Tran P."/>
        </authorList>
    </citation>
    <scope>NUCLEOTIDE SEQUENCE</scope>
    <source>
        <strain evidence="6">K_DeepCast_65m_m2_066</strain>
    </source>
</reference>
<keyword evidence="2" id="KW-0520">NAD</keyword>
<dbReference type="Pfam" id="PF14833">
    <property type="entry name" value="NAD_binding_11"/>
    <property type="match status" value="1"/>
</dbReference>
<accession>A0A937W2Q5</accession>
<feature type="active site" evidence="3">
    <location>
        <position position="166"/>
    </location>
</feature>
<evidence type="ECO:0000256" key="1">
    <source>
        <dbReference type="ARBA" id="ARBA00023002"/>
    </source>
</evidence>
<dbReference type="Gene3D" id="1.10.1040.10">
    <property type="entry name" value="N-(1-d-carboxylethyl)-l-norvaline Dehydrogenase, domain 2"/>
    <property type="match status" value="1"/>
</dbReference>
<evidence type="ECO:0000313" key="7">
    <source>
        <dbReference type="Proteomes" id="UP000712673"/>
    </source>
</evidence>
<sequence>MQLGFVGTGTMGNPMARCLLEAGHTLTVHDRRREAATALEMLGARWADTPGAVAAASAVVFTSLPGPAEVEQAVLDPSTGILAGLQPGSAYIDMTTNTPQVVRSIAERCRARGIAMLDAPVSGRPPGMTIMVGGDAATFTTYQPLLALMGRHIFYVGEMGAGCIAKLVTQYLGYTNFITALEGLLIGAKAGIDLGTLAQIVPLSAGASRTFDNIPRAVFTGAFTAGGTLDIVAKDVHLACELAREVGAPAHLGLLADDVLQRAQAQGWGQQGFPIVARILEAMAGVELRAPTATYEVGYQAHDPRRGEVPRPGGGGA</sequence>
<dbReference type="PIRSF" id="PIRSF000103">
    <property type="entry name" value="HIBADH"/>
    <property type="match status" value="1"/>
</dbReference>
<dbReference type="PANTHER" id="PTHR43060">
    <property type="entry name" value="3-HYDROXYISOBUTYRATE DEHYDROGENASE-LIKE 1, MITOCHONDRIAL-RELATED"/>
    <property type="match status" value="1"/>
</dbReference>
<dbReference type="GO" id="GO:0051287">
    <property type="term" value="F:NAD binding"/>
    <property type="evidence" value="ECO:0007669"/>
    <property type="project" value="InterPro"/>
</dbReference>
<dbReference type="PANTHER" id="PTHR43060:SF15">
    <property type="entry name" value="3-HYDROXYISOBUTYRATE DEHYDROGENASE-LIKE 1, MITOCHONDRIAL-RELATED"/>
    <property type="match status" value="1"/>
</dbReference>
<comment type="caution">
    <text evidence="6">The sequence shown here is derived from an EMBL/GenBank/DDBJ whole genome shotgun (WGS) entry which is preliminary data.</text>
</comment>
<evidence type="ECO:0000259" key="4">
    <source>
        <dbReference type="Pfam" id="PF03446"/>
    </source>
</evidence>
<dbReference type="InterPro" id="IPR029154">
    <property type="entry name" value="HIBADH-like_NADP-bd"/>
</dbReference>
<evidence type="ECO:0000256" key="3">
    <source>
        <dbReference type="PIRSR" id="PIRSR000103-1"/>
    </source>
</evidence>
<proteinExistence type="predicted"/>
<evidence type="ECO:0000313" key="6">
    <source>
        <dbReference type="EMBL" id="MBM3224081.1"/>
    </source>
</evidence>
<dbReference type="Proteomes" id="UP000712673">
    <property type="component" value="Unassembled WGS sequence"/>
</dbReference>